<feature type="transmembrane region" description="Helical" evidence="1">
    <location>
        <begin position="50"/>
        <end position="71"/>
    </location>
</feature>
<evidence type="ECO:0000313" key="3">
    <source>
        <dbReference type="Proteomes" id="UP000283210"/>
    </source>
</evidence>
<sequence>MRRWNPIHSVNVGKSRNSVKRTAESDKFCTYVTAVAVFCFVLCFVSEWELFVFCGSLFCVSVLLISFRCGAGGRGSNWPKPGGATFKSTMRTSSPREGSWAATSLHCSSVLFSTCFSCVHTL</sequence>
<reference evidence="2 3" key="1">
    <citation type="submission" date="2018-11" db="EMBL/GenBank/DDBJ databases">
        <authorList>
            <person name="Lopez-Roques C."/>
            <person name="Donnadieu C."/>
            <person name="Bouchez O."/>
            <person name="Klopp C."/>
            <person name="Cabau C."/>
            <person name="Zahm M."/>
        </authorList>
    </citation>
    <scope>NUCLEOTIDE SEQUENCE [LARGE SCALE GENOMIC DNA]</scope>
    <source>
        <strain evidence="2">RS831</strain>
        <tissue evidence="2">Whole body</tissue>
    </source>
</reference>
<reference evidence="2 3" key="2">
    <citation type="submission" date="2019-01" db="EMBL/GenBank/DDBJ databases">
        <title>A chromosome length genome reference of the Java medaka (oryzias javanicus).</title>
        <authorList>
            <person name="Herpin A."/>
            <person name="Takehana Y."/>
            <person name="Naruse K."/>
            <person name="Ansai S."/>
            <person name="Kawaguchi M."/>
        </authorList>
    </citation>
    <scope>NUCLEOTIDE SEQUENCE [LARGE SCALE GENOMIC DNA]</scope>
    <source>
        <strain evidence="2">RS831</strain>
        <tissue evidence="2">Whole body</tissue>
    </source>
</reference>
<evidence type="ECO:0000256" key="1">
    <source>
        <dbReference type="SAM" id="Phobius"/>
    </source>
</evidence>
<accession>A0A437CMZ2</accession>
<gene>
    <name evidence="2" type="ORF">OJAV_G00143440</name>
</gene>
<organism evidence="2 3">
    <name type="scientific">Oryzias javanicus</name>
    <name type="common">Javanese ricefish</name>
    <name type="synonym">Aplocheilus javanicus</name>
    <dbReference type="NCBI Taxonomy" id="123683"/>
    <lineage>
        <taxon>Eukaryota</taxon>
        <taxon>Metazoa</taxon>
        <taxon>Chordata</taxon>
        <taxon>Craniata</taxon>
        <taxon>Vertebrata</taxon>
        <taxon>Euteleostomi</taxon>
        <taxon>Actinopterygii</taxon>
        <taxon>Neopterygii</taxon>
        <taxon>Teleostei</taxon>
        <taxon>Neoteleostei</taxon>
        <taxon>Acanthomorphata</taxon>
        <taxon>Ovalentaria</taxon>
        <taxon>Atherinomorphae</taxon>
        <taxon>Beloniformes</taxon>
        <taxon>Adrianichthyidae</taxon>
        <taxon>Oryziinae</taxon>
        <taxon>Oryzias</taxon>
    </lineage>
</organism>
<keyword evidence="1" id="KW-0812">Transmembrane</keyword>
<dbReference type="AlphaFoldDB" id="A0A437CMZ2"/>
<feature type="transmembrane region" description="Helical" evidence="1">
    <location>
        <begin position="28"/>
        <end position="44"/>
    </location>
</feature>
<keyword evidence="1" id="KW-1133">Transmembrane helix</keyword>
<protein>
    <submittedName>
        <fullName evidence="2">Uncharacterized protein</fullName>
    </submittedName>
</protein>
<keyword evidence="3" id="KW-1185">Reference proteome</keyword>
<proteinExistence type="predicted"/>
<dbReference type="Proteomes" id="UP000283210">
    <property type="component" value="Chromosome 14"/>
</dbReference>
<keyword evidence="1" id="KW-0472">Membrane</keyword>
<evidence type="ECO:0000313" key="2">
    <source>
        <dbReference type="EMBL" id="RVE64145.1"/>
    </source>
</evidence>
<name>A0A437CMZ2_ORYJA</name>
<dbReference type="EMBL" id="CM012450">
    <property type="protein sequence ID" value="RVE64145.1"/>
    <property type="molecule type" value="Genomic_DNA"/>
</dbReference>